<dbReference type="AlphaFoldDB" id="A0A4Y9XPY9"/>
<dbReference type="InterPro" id="IPR026960">
    <property type="entry name" value="RVT-Znf"/>
</dbReference>
<dbReference type="PROSITE" id="PS50879">
    <property type="entry name" value="RNASE_H_1"/>
    <property type="match status" value="1"/>
</dbReference>
<dbReference type="Gene3D" id="3.30.420.10">
    <property type="entry name" value="Ribonuclease H-like superfamily/Ribonuclease H"/>
    <property type="match status" value="1"/>
</dbReference>
<keyword evidence="5" id="KW-0479">Metal-binding</keyword>
<feature type="domain" description="RNase H type-1" evidence="8">
    <location>
        <begin position="152"/>
        <end position="295"/>
    </location>
</feature>
<keyword evidence="4" id="KW-0540">Nuclease</keyword>
<dbReference type="GO" id="GO:0004523">
    <property type="term" value="F:RNA-DNA hybrid ribonuclease activity"/>
    <property type="evidence" value="ECO:0007669"/>
    <property type="project" value="UniProtKB-EC"/>
</dbReference>
<organism evidence="9 10">
    <name type="scientific">Rhodofomes roseus</name>
    <dbReference type="NCBI Taxonomy" id="34475"/>
    <lineage>
        <taxon>Eukaryota</taxon>
        <taxon>Fungi</taxon>
        <taxon>Dikarya</taxon>
        <taxon>Basidiomycota</taxon>
        <taxon>Agaricomycotina</taxon>
        <taxon>Agaricomycetes</taxon>
        <taxon>Polyporales</taxon>
        <taxon>Rhodofomes</taxon>
    </lineage>
</organism>
<gene>
    <name evidence="9" type="ORF">EVJ58_g10361</name>
</gene>
<evidence type="ECO:0000313" key="10">
    <source>
        <dbReference type="Proteomes" id="UP000298390"/>
    </source>
</evidence>
<dbReference type="InterPro" id="IPR050092">
    <property type="entry name" value="RNase_H"/>
</dbReference>
<evidence type="ECO:0000256" key="2">
    <source>
        <dbReference type="ARBA" id="ARBA00005300"/>
    </source>
</evidence>
<dbReference type="CDD" id="cd09280">
    <property type="entry name" value="RNase_HI_eukaryote_like"/>
    <property type="match status" value="1"/>
</dbReference>
<evidence type="ECO:0000313" key="9">
    <source>
        <dbReference type="EMBL" id="TFY51822.1"/>
    </source>
</evidence>
<dbReference type="GO" id="GO:0046872">
    <property type="term" value="F:metal ion binding"/>
    <property type="evidence" value="ECO:0007669"/>
    <property type="project" value="UniProtKB-KW"/>
</dbReference>
<dbReference type="PANTHER" id="PTHR10642">
    <property type="entry name" value="RIBONUCLEASE H1"/>
    <property type="match status" value="1"/>
</dbReference>
<dbReference type="EC" id="3.1.26.4" evidence="3"/>
<dbReference type="SUPFAM" id="SSF53098">
    <property type="entry name" value="Ribonuclease H-like"/>
    <property type="match status" value="1"/>
</dbReference>
<comment type="caution">
    <text evidence="9">The sequence shown here is derived from an EMBL/GenBank/DDBJ whole genome shotgun (WGS) entry which is preliminary data.</text>
</comment>
<name>A0A4Y9XPY9_9APHY</name>
<proteinExistence type="inferred from homology"/>
<evidence type="ECO:0000256" key="1">
    <source>
        <dbReference type="ARBA" id="ARBA00000077"/>
    </source>
</evidence>
<dbReference type="GO" id="GO:0043137">
    <property type="term" value="P:DNA replication, removal of RNA primer"/>
    <property type="evidence" value="ECO:0007669"/>
    <property type="project" value="TreeGrafter"/>
</dbReference>
<dbReference type="Pfam" id="PF00075">
    <property type="entry name" value="RNase_H"/>
    <property type="match status" value="1"/>
</dbReference>
<evidence type="ECO:0000256" key="7">
    <source>
        <dbReference type="ARBA" id="ARBA00022801"/>
    </source>
</evidence>
<keyword evidence="7" id="KW-0378">Hydrolase</keyword>
<keyword evidence="6" id="KW-0255">Endonuclease</keyword>
<dbReference type="Proteomes" id="UP000298390">
    <property type="component" value="Unassembled WGS sequence"/>
</dbReference>
<evidence type="ECO:0000256" key="5">
    <source>
        <dbReference type="ARBA" id="ARBA00022723"/>
    </source>
</evidence>
<dbReference type="GO" id="GO:0003676">
    <property type="term" value="F:nucleic acid binding"/>
    <property type="evidence" value="ECO:0007669"/>
    <property type="project" value="InterPro"/>
</dbReference>
<evidence type="ECO:0000259" key="8">
    <source>
        <dbReference type="PROSITE" id="PS50879"/>
    </source>
</evidence>
<evidence type="ECO:0000256" key="3">
    <source>
        <dbReference type="ARBA" id="ARBA00012180"/>
    </source>
</evidence>
<evidence type="ECO:0000256" key="6">
    <source>
        <dbReference type="ARBA" id="ARBA00022759"/>
    </source>
</evidence>
<dbReference type="InterPro" id="IPR036397">
    <property type="entry name" value="RNaseH_sf"/>
</dbReference>
<reference evidence="9 10" key="1">
    <citation type="submission" date="2019-01" db="EMBL/GenBank/DDBJ databases">
        <title>Genome sequencing of the rare red list fungi Fomitopsis rosea.</title>
        <authorList>
            <person name="Buettner E."/>
            <person name="Kellner H."/>
        </authorList>
    </citation>
    <scope>NUCLEOTIDE SEQUENCE [LARGE SCALE GENOMIC DNA]</scope>
    <source>
        <strain evidence="9 10">DSM 105464</strain>
    </source>
</reference>
<dbReference type="Pfam" id="PF13966">
    <property type="entry name" value="zf-RVT"/>
    <property type="match status" value="1"/>
</dbReference>
<dbReference type="STRING" id="34475.A0A4Y9XPY9"/>
<sequence>MWLHGEAEDRIRRLNSSAASECLRDRHGLRSVGSAEQIADNLTHPSHKARRNCACPNCKQSRLQLQCENPHACYKRARELLDQLPEKWDPRKPKPDDNGGVALVRIDDAEDENTTYFDSNITTSGDLSDIFRIFTQGEVCNETYRRTEAPDIVDRITIATDGSCYNNGGSDARAGAGGFIGTDHNDNFALRLPAHIHQSNQTGEVVAASEASRRTDLNLLLEIISDSLYTIDGANKLRKNHEDRGYIGVENAPLLQALIGNLRRRHHRTIFQWVKGHQGHELNEGADNLAGLGAQKADVDEIDLSVERSLHISGAKLKIMTQKLAYQGIRDQEMSKYQPRRRTQDNMIRTVDNIEVFFGESPSEAQIWKGLRHKDIDKKIRNFLWMTMHDAYMVGTNWQKPSFPAEIQARQECATCGQIESMEHILSECQAPGQELIWSLAKELWTKKNKKWPRPSLGAVLSSPVAPFKTKKGKPKSGDARLYRILMTESAYLIWKVRCERVIQGAENPNAPQLTNQEIRARWVRTMNERLKIDCQLTNTQHYEKKALQKSLVQRTWEHTLRDESSLPPNWMTGKSEVLVGIQAVS</sequence>
<evidence type="ECO:0000256" key="4">
    <source>
        <dbReference type="ARBA" id="ARBA00022722"/>
    </source>
</evidence>
<comment type="catalytic activity">
    <reaction evidence="1">
        <text>Endonucleolytic cleavage to 5'-phosphomonoester.</text>
        <dbReference type="EC" id="3.1.26.4"/>
    </reaction>
</comment>
<protein>
    <recommendedName>
        <fullName evidence="3">ribonuclease H</fullName>
        <ecNumber evidence="3">3.1.26.4</ecNumber>
    </recommendedName>
</protein>
<comment type="similarity">
    <text evidence="2">Belongs to the RNase H family.</text>
</comment>
<dbReference type="EMBL" id="SEKV01001099">
    <property type="protein sequence ID" value="TFY51822.1"/>
    <property type="molecule type" value="Genomic_DNA"/>
</dbReference>
<accession>A0A4Y9XPY9</accession>
<dbReference type="PANTHER" id="PTHR10642:SF26">
    <property type="entry name" value="RIBONUCLEASE H1"/>
    <property type="match status" value="1"/>
</dbReference>
<dbReference type="InterPro" id="IPR002156">
    <property type="entry name" value="RNaseH_domain"/>
</dbReference>
<dbReference type="InterPro" id="IPR012337">
    <property type="entry name" value="RNaseH-like_sf"/>
</dbReference>